<dbReference type="AlphaFoldDB" id="A0A0E9WK15"/>
<organism evidence="1">
    <name type="scientific">Anguilla anguilla</name>
    <name type="common">European freshwater eel</name>
    <name type="synonym">Muraena anguilla</name>
    <dbReference type="NCBI Taxonomy" id="7936"/>
    <lineage>
        <taxon>Eukaryota</taxon>
        <taxon>Metazoa</taxon>
        <taxon>Chordata</taxon>
        <taxon>Craniata</taxon>
        <taxon>Vertebrata</taxon>
        <taxon>Euteleostomi</taxon>
        <taxon>Actinopterygii</taxon>
        <taxon>Neopterygii</taxon>
        <taxon>Teleostei</taxon>
        <taxon>Anguilliformes</taxon>
        <taxon>Anguillidae</taxon>
        <taxon>Anguilla</taxon>
    </lineage>
</organism>
<accession>A0A0E9WK15</accession>
<name>A0A0E9WK15_ANGAN</name>
<proteinExistence type="predicted"/>
<sequence>MSDPRLSARSVFVRLKKKQQLLSSLLLLTYPQINAGVCVIITMDPVCLLNGSSTSLVHSNVNSATRSQQPALCNIHVNMVDCTVLVKHT</sequence>
<reference evidence="1" key="1">
    <citation type="submission" date="2014-11" db="EMBL/GenBank/DDBJ databases">
        <authorList>
            <person name="Amaro Gonzalez C."/>
        </authorList>
    </citation>
    <scope>NUCLEOTIDE SEQUENCE</scope>
</reference>
<dbReference type="EMBL" id="GBXM01018662">
    <property type="protein sequence ID" value="JAH89915.1"/>
    <property type="molecule type" value="Transcribed_RNA"/>
</dbReference>
<protein>
    <submittedName>
        <fullName evidence="1">Uncharacterized protein</fullName>
    </submittedName>
</protein>
<evidence type="ECO:0000313" key="1">
    <source>
        <dbReference type="EMBL" id="JAH89915.1"/>
    </source>
</evidence>
<reference evidence="1" key="2">
    <citation type="journal article" date="2015" name="Fish Shellfish Immunol.">
        <title>Early steps in the European eel (Anguilla anguilla)-Vibrio vulnificus interaction in the gills: Role of the RtxA13 toxin.</title>
        <authorList>
            <person name="Callol A."/>
            <person name="Pajuelo D."/>
            <person name="Ebbesson L."/>
            <person name="Teles M."/>
            <person name="MacKenzie S."/>
            <person name="Amaro C."/>
        </authorList>
    </citation>
    <scope>NUCLEOTIDE SEQUENCE</scope>
</reference>